<keyword evidence="2" id="KW-0472">Membrane</keyword>
<feature type="compositionally biased region" description="Polar residues" evidence="1">
    <location>
        <begin position="96"/>
        <end position="109"/>
    </location>
</feature>
<name>A0AAD9DYE1_9TELE</name>
<dbReference type="PROSITE" id="PS50835">
    <property type="entry name" value="IG_LIKE"/>
    <property type="match status" value="2"/>
</dbReference>
<dbReference type="InterPro" id="IPR007110">
    <property type="entry name" value="Ig-like_dom"/>
</dbReference>
<feature type="transmembrane region" description="Helical" evidence="2">
    <location>
        <begin position="121"/>
        <end position="144"/>
    </location>
</feature>
<protein>
    <recommendedName>
        <fullName evidence="3">Ig-like domain-containing protein</fullName>
    </recommendedName>
</protein>
<feature type="domain" description="Ig-like" evidence="3">
    <location>
        <begin position="237"/>
        <end position="315"/>
    </location>
</feature>
<feature type="region of interest" description="Disordered" evidence="1">
    <location>
        <begin position="198"/>
        <end position="218"/>
    </location>
</feature>
<keyword evidence="2" id="KW-1133">Transmembrane helix</keyword>
<sequence length="425" mass="45985">MSVSADPPGGVFRDQPVVLTCEVSEVTEQVTLAWLSMERGRGVLVKQEVLTKGGNKSLSVTVNSVREEQVLWKCAVFTENKLRALVPITLHLLSTQTPPSGQSNHTSVPPKQGPPEEGSSLITMVAMVSAAVLGICILVAALVFCCNISTTAGEILLSARRESHFTQSDPPSINTTGAQIHRGKEDVIYSTVSASGSQQEFRPQTSSRNNIPYTTSLTHSRSPRVHRLQSIPMYLGPLVMSVSAEPPGGVFRDQPVVLTCEVSEVTEQVTLAWLSMERGRGVLVKQEVLTKGGNKSLSVTVNSVREEQVLWKCAVFTENKLRALVPITLHLLSTQTPPSGQSNHTSVPPKQGMPSRHFSSGEQNGGKRKRRGSGKDNAVDLEQSWGLLPKAQCGLMEKTAQAHLHAGEEGRQSKQHGNQARGELE</sequence>
<feature type="region of interest" description="Disordered" evidence="1">
    <location>
        <begin position="334"/>
        <end position="383"/>
    </location>
</feature>
<gene>
    <name evidence="4" type="ORF">P4O66_000832</name>
</gene>
<keyword evidence="2" id="KW-0812">Transmembrane</keyword>
<organism evidence="4 5">
    <name type="scientific">Electrophorus voltai</name>
    <dbReference type="NCBI Taxonomy" id="2609070"/>
    <lineage>
        <taxon>Eukaryota</taxon>
        <taxon>Metazoa</taxon>
        <taxon>Chordata</taxon>
        <taxon>Craniata</taxon>
        <taxon>Vertebrata</taxon>
        <taxon>Euteleostomi</taxon>
        <taxon>Actinopterygii</taxon>
        <taxon>Neopterygii</taxon>
        <taxon>Teleostei</taxon>
        <taxon>Ostariophysi</taxon>
        <taxon>Gymnotiformes</taxon>
        <taxon>Gymnotoidei</taxon>
        <taxon>Gymnotidae</taxon>
        <taxon>Electrophorus</taxon>
    </lineage>
</organism>
<accession>A0AAD9DYE1</accession>
<dbReference type="AlphaFoldDB" id="A0AAD9DYE1"/>
<evidence type="ECO:0000313" key="4">
    <source>
        <dbReference type="EMBL" id="KAK1797538.1"/>
    </source>
</evidence>
<feature type="region of interest" description="Disordered" evidence="1">
    <location>
        <begin position="398"/>
        <end position="425"/>
    </location>
</feature>
<keyword evidence="5" id="KW-1185">Reference proteome</keyword>
<feature type="compositionally biased region" description="Polar residues" evidence="1">
    <location>
        <begin position="334"/>
        <end position="348"/>
    </location>
</feature>
<reference evidence="4" key="1">
    <citation type="submission" date="2023-03" db="EMBL/GenBank/DDBJ databases">
        <title>Electrophorus voltai genome.</title>
        <authorList>
            <person name="Bian C."/>
        </authorList>
    </citation>
    <scope>NUCLEOTIDE SEQUENCE</scope>
    <source>
        <strain evidence="4">CB-2022</strain>
        <tissue evidence="4">Muscle</tissue>
    </source>
</reference>
<proteinExistence type="predicted"/>
<evidence type="ECO:0000256" key="1">
    <source>
        <dbReference type="SAM" id="MobiDB-lite"/>
    </source>
</evidence>
<evidence type="ECO:0000256" key="2">
    <source>
        <dbReference type="SAM" id="Phobius"/>
    </source>
</evidence>
<dbReference type="EMBL" id="JAROKS010000013">
    <property type="protein sequence ID" value="KAK1797538.1"/>
    <property type="molecule type" value="Genomic_DNA"/>
</dbReference>
<dbReference type="Proteomes" id="UP001239994">
    <property type="component" value="Unassembled WGS sequence"/>
</dbReference>
<comment type="caution">
    <text evidence="4">The sequence shown here is derived from an EMBL/GenBank/DDBJ whole genome shotgun (WGS) entry which is preliminary data.</text>
</comment>
<evidence type="ECO:0000259" key="3">
    <source>
        <dbReference type="PROSITE" id="PS50835"/>
    </source>
</evidence>
<evidence type="ECO:0000313" key="5">
    <source>
        <dbReference type="Proteomes" id="UP001239994"/>
    </source>
</evidence>
<feature type="domain" description="Ig-like" evidence="3">
    <location>
        <begin position="1"/>
        <end position="76"/>
    </location>
</feature>
<feature type="region of interest" description="Disordered" evidence="1">
    <location>
        <begin position="96"/>
        <end position="117"/>
    </location>
</feature>